<evidence type="ECO:0000313" key="2">
    <source>
        <dbReference type="EMBL" id="KAL2609425.1"/>
    </source>
</evidence>
<accession>A0ABD1XKF2</accession>
<protein>
    <submittedName>
        <fullName evidence="2">Uncharacterized protein</fullName>
    </submittedName>
</protein>
<sequence length="66" mass="6881">MVPSQPAPYGPVSVRAGAQRGRLGVHLAAANRRPVGRAGRRVGGRQPPPSGWPPGGRRVPCGWPLP</sequence>
<keyword evidence="3" id="KW-1185">Reference proteome</keyword>
<dbReference type="Proteomes" id="UP001605036">
    <property type="component" value="Unassembled WGS sequence"/>
</dbReference>
<reference evidence="2 3" key="1">
    <citation type="submission" date="2024-09" db="EMBL/GenBank/DDBJ databases">
        <title>Chromosome-scale assembly of Riccia fluitans.</title>
        <authorList>
            <person name="Paukszto L."/>
            <person name="Sawicki J."/>
            <person name="Karawczyk K."/>
            <person name="Piernik-Szablinska J."/>
            <person name="Szczecinska M."/>
            <person name="Mazdziarz M."/>
        </authorList>
    </citation>
    <scope>NUCLEOTIDE SEQUENCE [LARGE SCALE GENOMIC DNA]</scope>
    <source>
        <strain evidence="2">Rf_01</strain>
        <tissue evidence="2">Aerial parts of the thallus</tissue>
    </source>
</reference>
<organism evidence="2 3">
    <name type="scientific">Riccia fluitans</name>
    <dbReference type="NCBI Taxonomy" id="41844"/>
    <lineage>
        <taxon>Eukaryota</taxon>
        <taxon>Viridiplantae</taxon>
        <taxon>Streptophyta</taxon>
        <taxon>Embryophyta</taxon>
        <taxon>Marchantiophyta</taxon>
        <taxon>Marchantiopsida</taxon>
        <taxon>Marchantiidae</taxon>
        <taxon>Marchantiales</taxon>
        <taxon>Ricciaceae</taxon>
        <taxon>Riccia</taxon>
    </lineage>
</organism>
<feature type="region of interest" description="Disordered" evidence="1">
    <location>
        <begin position="31"/>
        <end position="66"/>
    </location>
</feature>
<dbReference type="AlphaFoldDB" id="A0ABD1XKF2"/>
<name>A0ABD1XKF2_9MARC</name>
<feature type="compositionally biased region" description="Basic residues" evidence="1">
    <location>
        <begin position="34"/>
        <end position="43"/>
    </location>
</feature>
<evidence type="ECO:0000313" key="3">
    <source>
        <dbReference type="Proteomes" id="UP001605036"/>
    </source>
</evidence>
<comment type="caution">
    <text evidence="2">The sequence shown here is derived from an EMBL/GenBank/DDBJ whole genome shotgun (WGS) entry which is preliminary data.</text>
</comment>
<evidence type="ECO:0000256" key="1">
    <source>
        <dbReference type="SAM" id="MobiDB-lite"/>
    </source>
</evidence>
<dbReference type="EMBL" id="JBHFFA010000008">
    <property type="protein sequence ID" value="KAL2609425.1"/>
    <property type="molecule type" value="Genomic_DNA"/>
</dbReference>
<proteinExistence type="predicted"/>
<gene>
    <name evidence="2" type="ORF">R1flu_027998</name>
</gene>